<feature type="transmembrane region" description="Helical" evidence="7">
    <location>
        <begin position="64"/>
        <end position="89"/>
    </location>
</feature>
<keyword evidence="4 7" id="KW-0812">Transmembrane</keyword>
<evidence type="ECO:0000256" key="5">
    <source>
        <dbReference type="ARBA" id="ARBA00022989"/>
    </source>
</evidence>
<evidence type="ECO:0000256" key="3">
    <source>
        <dbReference type="ARBA" id="ARBA00022475"/>
    </source>
</evidence>
<keyword evidence="10" id="KW-1185">Reference proteome</keyword>
<dbReference type="PANTHER" id="PTHR43005:SF1">
    <property type="entry name" value="SPERMIDINE_PUTRESCINE TRANSPORT SYSTEM PERMEASE PROTEIN"/>
    <property type="match status" value="1"/>
</dbReference>
<dbReference type="GO" id="GO:0055085">
    <property type="term" value="P:transmembrane transport"/>
    <property type="evidence" value="ECO:0007669"/>
    <property type="project" value="InterPro"/>
</dbReference>
<organism evidence="9 10">
    <name type="scientific">Phytohabitans flavus</name>
    <dbReference type="NCBI Taxonomy" id="1076124"/>
    <lineage>
        <taxon>Bacteria</taxon>
        <taxon>Bacillati</taxon>
        <taxon>Actinomycetota</taxon>
        <taxon>Actinomycetes</taxon>
        <taxon>Micromonosporales</taxon>
        <taxon>Micromonosporaceae</taxon>
    </lineage>
</organism>
<protein>
    <submittedName>
        <fullName evidence="9">Sugar ABC transporter permease</fullName>
    </submittedName>
</protein>
<feature type="transmembrane region" description="Helical" evidence="7">
    <location>
        <begin position="228"/>
        <end position="250"/>
    </location>
</feature>
<reference evidence="9 10" key="2">
    <citation type="submission" date="2020-03" db="EMBL/GenBank/DDBJ databases">
        <authorList>
            <person name="Ichikawa N."/>
            <person name="Kimura A."/>
            <person name="Kitahashi Y."/>
            <person name="Uohara A."/>
        </authorList>
    </citation>
    <scope>NUCLEOTIDE SEQUENCE [LARGE SCALE GENOMIC DNA]</scope>
    <source>
        <strain evidence="9 10">NBRC 107702</strain>
    </source>
</reference>
<evidence type="ECO:0000256" key="7">
    <source>
        <dbReference type="RuleBase" id="RU363032"/>
    </source>
</evidence>
<keyword evidence="2 7" id="KW-0813">Transport</keyword>
<name>A0A6F8XN66_9ACTN</name>
<keyword evidence="3" id="KW-1003">Cell membrane</keyword>
<accession>A0A6F8XN66</accession>
<evidence type="ECO:0000256" key="1">
    <source>
        <dbReference type="ARBA" id="ARBA00004651"/>
    </source>
</evidence>
<evidence type="ECO:0000256" key="6">
    <source>
        <dbReference type="ARBA" id="ARBA00023136"/>
    </source>
</evidence>
<feature type="domain" description="ABC transmembrane type-1" evidence="8">
    <location>
        <begin position="64"/>
        <end position="278"/>
    </location>
</feature>
<comment type="subcellular location">
    <subcellularLocation>
        <location evidence="1 7">Cell membrane</location>
        <topology evidence="1 7">Multi-pass membrane protein</topology>
    </subcellularLocation>
</comment>
<dbReference type="EMBL" id="AP022870">
    <property type="protein sequence ID" value="BCB75260.1"/>
    <property type="molecule type" value="Genomic_DNA"/>
</dbReference>
<evidence type="ECO:0000259" key="8">
    <source>
        <dbReference type="PROSITE" id="PS50928"/>
    </source>
</evidence>
<sequence>MGRYAFPAPALIYLLVFMVYPILYTFYLSFRGANAVNFLSGTAPFVGLDNYRAVLSSPTFVRTLVITLTFTICSLAFQHVIGFALALFFNREFPFVRLFRALLLLGWMLPAVVNASLWRWMFSGSFGVVNSLLETVGLGGLQHDWLTDPNTALGAVIVADVWVGIPFHMLLLHAGLQSLPGSVYEAARIDGASAWRQFTSITVPLMRPIMFTALLLGFVQTFKSFDIIYVMTGGGPAGATTVLPVSVYNLSFDYFQFGQGAAAANILLVIPLLLSIVYLWNRRREDAA</sequence>
<feature type="transmembrane region" description="Helical" evidence="7">
    <location>
        <begin position="205"/>
        <end position="222"/>
    </location>
</feature>
<dbReference type="SUPFAM" id="SSF161098">
    <property type="entry name" value="MetI-like"/>
    <property type="match status" value="1"/>
</dbReference>
<dbReference type="Pfam" id="PF00528">
    <property type="entry name" value="BPD_transp_1"/>
    <property type="match status" value="1"/>
</dbReference>
<dbReference type="PROSITE" id="PS50928">
    <property type="entry name" value="ABC_TM1"/>
    <property type="match status" value="1"/>
</dbReference>
<dbReference type="Gene3D" id="1.10.3720.10">
    <property type="entry name" value="MetI-like"/>
    <property type="match status" value="1"/>
</dbReference>
<dbReference type="PANTHER" id="PTHR43005">
    <property type="entry name" value="BLR7065 PROTEIN"/>
    <property type="match status" value="1"/>
</dbReference>
<gene>
    <name evidence="9" type="ORF">Pflav_016700</name>
</gene>
<proteinExistence type="inferred from homology"/>
<comment type="similarity">
    <text evidence="7">Belongs to the binding-protein-dependent transport system permease family.</text>
</comment>
<evidence type="ECO:0000256" key="4">
    <source>
        <dbReference type="ARBA" id="ARBA00022692"/>
    </source>
</evidence>
<dbReference type="GO" id="GO:0005886">
    <property type="term" value="C:plasma membrane"/>
    <property type="evidence" value="ECO:0007669"/>
    <property type="project" value="UniProtKB-SubCell"/>
</dbReference>
<evidence type="ECO:0000313" key="9">
    <source>
        <dbReference type="EMBL" id="BCB75260.1"/>
    </source>
</evidence>
<dbReference type="InterPro" id="IPR000515">
    <property type="entry name" value="MetI-like"/>
</dbReference>
<keyword evidence="6 7" id="KW-0472">Membrane</keyword>
<dbReference type="CDD" id="cd06261">
    <property type="entry name" value="TM_PBP2"/>
    <property type="match status" value="1"/>
</dbReference>
<evidence type="ECO:0000256" key="2">
    <source>
        <dbReference type="ARBA" id="ARBA00022448"/>
    </source>
</evidence>
<dbReference type="Proteomes" id="UP000502508">
    <property type="component" value="Chromosome"/>
</dbReference>
<evidence type="ECO:0000313" key="10">
    <source>
        <dbReference type="Proteomes" id="UP000502508"/>
    </source>
</evidence>
<feature type="transmembrane region" description="Helical" evidence="7">
    <location>
        <begin position="12"/>
        <end position="30"/>
    </location>
</feature>
<dbReference type="AlphaFoldDB" id="A0A6F8XN66"/>
<keyword evidence="5 7" id="KW-1133">Transmembrane helix</keyword>
<feature type="transmembrane region" description="Helical" evidence="7">
    <location>
        <begin position="262"/>
        <end position="280"/>
    </location>
</feature>
<feature type="transmembrane region" description="Helical" evidence="7">
    <location>
        <begin position="101"/>
        <end position="121"/>
    </location>
</feature>
<dbReference type="InterPro" id="IPR035906">
    <property type="entry name" value="MetI-like_sf"/>
</dbReference>
<dbReference type="KEGG" id="pfla:Pflav_016700"/>
<reference evidence="9 10" key="1">
    <citation type="submission" date="2020-03" db="EMBL/GenBank/DDBJ databases">
        <title>Whole genome shotgun sequence of Phytohabitans flavus NBRC 107702.</title>
        <authorList>
            <person name="Komaki H."/>
            <person name="Tamura T."/>
        </authorList>
    </citation>
    <scope>NUCLEOTIDE SEQUENCE [LARGE SCALE GENOMIC DNA]</scope>
    <source>
        <strain evidence="9 10">NBRC 107702</strain>
    </source>
</reference>